<evidence type="ECO:0000313" key="2">
    <source>
        <dbReference type="EMBL" id="KKL67611.1"/>
    </source>
</evidence>
<organism evidence="2">
    <name type="scientific">marine sediment metagenome</name>
    <dbReference type="NCBI Taxonomy" id="412755"/>
    <lineage>
        <taxon>unclassified sequences</taxon>
        <taxon>metagenomes</taxon>
        <taxon>ecological metagenomes</taxon>
    </lineage>
</organism>
<gene>
    <name evidence="2" type="ORF">LCGC14_2133210</name>
</gene>
<sequence length="60" mass="6607">MTKHERVGIVLMLAGLISVFGPAVQPPDSTTYEIMQLLLGSFILVVGAARFIWSEDDDEQ</sequence>
<keyword evidence="1" id="KW-0812">Transmembrane</keyword>
<keyword evidence="1" id="KW-1133">Transmembrane helix</keyword>
<keyword evidence="1" id="KW-0472">Membrane</keyword>
<protein>
    <submittedName>
        <fullName evidence="2">Uncharacterized protein</fullName>
    </submittedName>
</protein>
<feature type="transmembrane region" description="Helical" evidence="1">
    <location>
        <begin position="7"/>
        <end position="24"/>
    </location>
</feature>
<name>A0A0F9EMW4_9ZZZZ</name>
<reference evidence="2" key="1">
    <citation type="journal article" date="2015" name="Nature">
        <title>Complex archaea that bridge the gap between prokaryotes and eukaryotes.</title>
        <authorList>
            <person name="Spang A."/>
            <person name="Saw J.H."/>
            <person name="Jorgensen S.L."/>
            <person name="Zaremba-Niedzwiedzka K."/>
            <person name="Martijn J."/>
            <person name="Lind A.E."/>
            <person name="van Eijk R."/>
            <person name="Schleper C."/>
            <person name="Guy L."/>
            <person name="Ettema T.J."/>
        </authorList>
    </citation>
    <scope>NUCLEOTIDE SEQUENCE</scope>
</reference>
<dbReference type="AlphaFoldDB" id="A0A0F9EMW4"/>
<accession>A0A0F9EMW4</accession>
<evidence type="ECO:0000256" key="1">
    <source>
        <dbReference type="SAM" id="Phobius"/>
    </source>
</evidence>
<dbReference type="EMBL" id="LAZR01026804">
    <property type="protein sequence ID" value="KKL67611.1"/>
    <property type="molecule type" value="Genomic_DNA"/>
</dbReference>
<proteinExistence type="predicted"/>
<comment type="caution">
    <text evidence="2">The sequence shown here is derived from an EMBL/GenBank/DDBJ whole genome shotgun (WGS) entry which is preliminary data.</text>
</comment>
<feature type="transmembrane region" description="Helical" evidence="1">
    <location>
        <begin position="36"/>
        <end position="53"/>
    </location>
</feature>